<keyword evidence="11" id="KW-0969">Cilium</keyword>
<keyword evidence="3" id="KW-1003">Cell membrane</keyword>
<name>A0A933NZL2_9HYPH</name>
<dbReference type="Proteomes" id="UP000782610">
    <property type="component" value="Unassembled WGS sequence"/>
</dbReference>
<feature type="domain" description="OmpA-like" evidence="10">
    <location>
        <begin position="159"/>
        <end position="278"/>
    </location>
</feature>
<feature type="region of interest" description="Disordered" evidence="8">
    <location>
        <begin position="96"/>
        <end position="119"/>
    </location>
</feature>
<dbReference type="SUPFAM" id="SSF103088">
    <property type="entry name" value="OmpA-like"/>
    <property type="match status" value="1"/>
</dbReference>
<evidence type="ECO:0000256" key="5">
    <source>
        <dbReference type="ARBA" id="ARBA00022989"/>
    </source>
</evidence>
<keyword evidence="4 9" id="KW-0812">Transmembrane</keyword>
<dbReference type="InterPro" id="IPR036737">
    <property type="entry name" value="OmpA-like_sf"/>
</dbReference>
<evidence type="ECO:0000313" key="12">
    <source>
        <dbReference type="Proteomes" id="UP000782610"/>
    </source>
</evidence>
<evidence type="ECO:0000256" key="6">
    <source>
        <dbReference type="ARBA" id="ARBA00023136"/>
    </source>
</evidence>
<dbReference type="Pfam" id="PF00691">
    <property type="entry name" value="OmpA"/>
    <property type="match status" value="1"/>
</dbReference>
<evidence type="ECO:0000259" key="10">
    <source>
        <dbReference type="PROSITE" id="PS51123"/>
    </source>
</evidence>
<accession>A0A933NZL2</accession>
<evidence type="ECO:0000256" key="8">
    <source>
        <dbReference type="SAM" id="MobiDB-lite"/>
    </source>
</evidence>
<dbReference type="PANTHER" id="PTHR30329">
    <property type="entry name" value="STATOR ELEMENT OF FLAGELLAR MOTOR COMPLEX"/>
    <property type="match status" value="1"/>
</dbReference>
<evidence type="ECO:0000256" key="9">
    <source>
        <dbReference type="SAM" id="Phobius"/>
    </source>
</evidence>
<dbReference type="InterPro" id="IPR025713">
    <property type="entry name" value="MotB-like_N_dom"/>
</dbReference>
<sequence length="287" mass="31698">MSFKKKGHGGGGGHGGSWVISFADLMSLLMAFFVMLLSFSVQDQEKLNMAAGSVQNAFGIQPYSDMTGMIERKGNPKRDFLKNMTPEDMKAATEFASLDRPENPNQGQEANTWSKDKTELERQQQYALAAASLKQAWQDLPEITSVADHIVVEETQDGLDIVIADQDGRAMFPEGSKYPYEMTRKAIAAMAPSLQKLPNRIRISGHTASGGTYDNPRYGAWELSFDRANVARQILEEFGVSDDRVESVVGRGDADPFFPNDPYLSANQRVSILLIYEKPPVPVDLAP</sequence>
<dbReference type="PROSITE" id="PS51123">
    <property type="entry name" value="OMPA_2"/>
    <property type="match status" value="1"/>
</dbReference>
<keyword evidence="6 7" id="KW-0472">Membrane</keyword>
<feature type="transmembrane region" description="Helical" evidence="9">
    <location>
        <begin position="20"/>
        <end position="39"/>
    </location>
</feature>
<feature type="compositionally biased region" description="Polar residues" evidence="8">
    <location>
        <begin position="103"/>
        <end position="113"/>
    </location>
</feature>
<comment type="similarity">
    <text evidence="2">Belongs to the MotB family.</text>
</comment>
<comment type="caution">
    <text evidence="11">The sequence shown here is derived from an EMBL/GenBank/DDBJ whole genome shotgun (WGS) entry which is preliminary data.</text>
</comment>
<comment type="subcellular location">
    <subcellularLocation>
        <location evidence="1">Cell membrane</location>
        <topology evidence="1">Single-pass membrane protein</topology>
    </subcellularLocation>
</comment>
<dbReference type="InterPro" id="IPR006665">
    <property type="entry name" value="OmpA-like"/>
</dbReference>
<dbReference type="Gene3D" id="3.30.1330.60">
    <property type="entry name" value="OmpA-like domain"/>
    <property type="match status" value="1"/>
</dbReference>
<evidence type="ECO:0000313" key="11">
    <source>
        <dbReference type="EMBL" id="MBI4923196.1"/>
    </source>
</evidence>
<protein>
    <submittedName>
        <fullName evidence="11">Flagellar motor protein MotB</fullName>
    </submittedName>
</protein>
<evidence type="ECO:0000256" key="7">
    <source>
        <dbReference type="PROSITE-ProRule" id="PRU00473"/>
    </source>
</evidence>
<reference evidence="11" key="1">
    <citation type="submission" date="2020-07" db="EMBL/GenBank/DDBJ databases">
        <title>Huge and variable diversity of episymbiotic CPR bacteria and DPANN archaea in groundwater ecosystems.</title>
        <authorList>
            <person name="He C.Y."/>
            <person name="Keren R."/>
            <person name="Whittaker M."/>
            <person name="Farag I.F."/>
            <person name="Doudna J."/>
            <person name="Cate J.H.D."/>
            <person name="Banfield J.F."/>
        </authorList>
    </citation>
    <scope>NUCLEOTIDE SEQUENCE</scope>
    <source>
        <strain evidence="11">NC_groundwater_1586_Pr3_B-0.1um_66_15</strain>
    </source>
</reference>
<proteinExistence type="inferred from homology"/>
<dbReference type="PANTHER" id="PTHR30329:SF21">
    <property type="entry name" value="LIPOPROTEIN YIAD-RELATED"/>
    <property type="match status" value="1"/>
</dbReference>
<keyword evidence="11" id="KW-0966">Cell projection</keyword>
<keyword evidence="11" id="KW-0282">Flagellum</keyword>
<gene>
    <name evidence="11" type="ORF">HY834_15745</name>
</gene>
<evidence type="ECO:0000256" key="1">
    <source>
        <dbReference type="ARBA" id="ARBA00004162"/>
    </source>
</evidence>
<keyword evidence="5 9" id="KW-1133">Transmembrane helix</keyword>
<dbReference type="InterPro" id="IPR050330">
    <property type="entry name" value="Bact_OuterMem_StrucFunc"/>
</dbReference>
<evidence type="ECO:0000256" key="4">
    <source>
        <dbReference type="ARBA" id="ARBA00022692"/>
    </source>
</evidence>
<evidence type="ECO:0000256" key="2">
    <source>
        <dbReference type="ARBA" id="ARBA00008914"/>
    </source>
</evidence>
<organism evidence="11 12">
    <name type="scientific">Devosia nanyangense</name>
    <dbReference type="NCBI Taxonomy" id="1228055"/>
    <lineage>
        <taxon>Bacteria</taxon>
        <taxon>Pseudomonadati</taxon>
        <taxon>Pseudomonadota</taxon>
        <taxon>Alphaproteobacteria</taxon>
        <taxon>Hyphomicrobiales</taxon>
        <taxon>Devosiaceae</taxon>
        <taxon>Devosia</taxon>
    </lineage>
</organism>
<evidence type="ECO:0000256" key="3">
    <source>
        <dbReference type="ARBA" id="ARBA00022475"/>
    </source>
</evidence>
<dbReference type="GO" id="GO:0005886">
    <property type="term" value="C:plasma membrane"/>
    <property type="evidence" value="ECO:0007669"/>
    <property type="project" value="UniProtKB-SubCell"/>
</dbReference>
<dbReference type="EMBL" id="JACRAF010000048">
    <property type="protein sequence ID" value="MBI4923196.1"/>
    <property type="molecule type" value="Genomic_DNA"/>
</dbReference>
<dbReference type="CDD" id="cd07185">
    <property type="entry name" value="OmpA_C-like"/>
    <property type="match status" value="1"/>
</dbReference>
<dbReference type="AlphaFoldDB" id="A0A933NZL2"/>
<dbReference type="Pfam" id="PF13677">
    <property type="entry name" value="MotB_plug"/>
    <property type="match status" value="1"/>
</dbReference>